<dbReference type="Pfam" id="PF06764">
    <property type="entry name" value="DUF1223"/>
    <property type="match status" value="1"/>
</dbReference>
<protein>
    <recommendedName>
        <fullName evidence="4">Secreted protein</fullName>
    </recommendedName>
</protein>
<dbReference type="SUPFAM" id="SSF52833">
    <property type="entry name" value="Thioredoxin-like"/>
    <property type="match status" value="1"/>
</dbReference>
<evidence type="ECO:0000256" key="1">
    <source>
        <dbReference type="SAM" id="SignalP"/>
    </source>
</evidence>
<dbReference type="RefSeq" id="WP_090215821.1">
    <property type="nucleotide sequence ID" value="NZ_FOYO01000001.1"/>
</dbReference>
<keyword evidence="1" id="KW-0732">Signal</keyword>
<sequence length="234" mass="25326">MIKRLTSTALTSLTIALAVPAHADGPVVVELFTSQGCSSCPPADVLLGELANRQDVIALALHVDYWDYLGWVDEFAQPAHTARQRGYARAANSTMIYTPQMVVEGQEQIVGTKGMKLAEHIDRHKSRPSRVKLTLNRDGAGKVRILAQAAGEVTRKMLVQVVRYMPEKIVDIRSGENAGKSMTYHNIVESIVSVADWDGKTQLDVKADAAGENPVVVLIQEGSSGPILAAARID</sequence>
<feature type="chain" id="PRO_5011624947" description="Secreted protein" evidence="1">
    <location>
        <begin position="24"/>
        <end position="234"/>
    </location>
</feature>
<gene>
    <name evidence="2" type="ORF">SAMN04488002_1889</name>
</gene>
<name>A0A1I6GRK5_9RHOB</name>
<proteinExistence type="predicted"/>
<dbReference type="AlphaFoldDB" id="A0A1I6GRK5"/>
<evidence type="ECO:0000313" key="3">
    <source>
        <dbReference type="Proteomes" id="UP000199658"/>
    </source>
</evidence>
<evidence type="ECO:0000313" key="2">
    <source>
        <dbReference type="EMBL" id="SFR44844.1"/>
    </source>
</evidence>
<organism evidence="2 3">
    <name type="scientific">Litoreibacter janthinus</name>
    <dbReference type="NCBI Taxonomy" id="670154"/>
    <lineage>
        <taxon>Bacteria</taxon>
        <taxon>Pseudomonadati</taxon>
        <taxon>Pseudomonadota</taxon>
        <taxon>Alphaproteobacteria</taxon>
        <taxon>Rhodobacterales</taxon>
        <taxon>Roseobacteraceae</taxon>
        <taxon>Litoreibacter</taxon>
    </lineage>
</organism>
<dbReference type="Proteomes" id="UP000199658">
    <property type="component" value="Unassembled WGS sequence"/>
</dbReference>
<dbReference type="PANTHER" id="PTHR36057">
    <property type="match status" value="1"/>
</dbReference>
<dbReference type="OrthoDB" id="9808254at2"/>
<dbReference type="InterPro" id="IPR010634">
    <property type="entry name" value="DUF1223"/>
</dbReference>
<dbReference type="STRING" id="670154.SAMN04488002_1889"/>
<dbReference type="InterPro" id="IPR036249">
    <property type="entry name" value="Thioredoxin-like_sf"/>
</dbReference>
<keyword evidence="3" id="KW-1185">Reference proteome</keyword>
<dbReference type="EMBL" id="FOYO01000001">
    <property type="protein sequence ID" value="SFR44844.1"/>
    <property type="molecule type" value="Genomic_DNA"/>
</dbReference>
<feature type="signal peptide" evidence="1">
    <location>
        <begin position="1"/>
        <end position="23"/>
    </location>
</feature>
<dbReference type="PANTHER" id="PTHR36057:SF1">
    <property type="entry name" value="LIPOPROTEIN LIPID ATTACHMENT SITE-LIKE PROTEIN, PUTATIVE (DUF1223)-RELATED"/>
    <property type="match status" value="1"/>
</dbReference>
<accession>A0A1I6GRK5</accession>
<evidence type="ECO:0008006" key="4">
    <source>
        <dbReference type="Google" id="ProtNLM"/>
    </source>
</evidence>
<reference evidence="3" key="1">
    <citation type="submission" date="2016-10" db="EMBL/GenBank/DDBJ databases">
        <authorList>
            <person name="Varghese N."/>
            <person name="Submissions S."/>
        </authorList>
    </citation>
    <scope>NUCLEOTIDE SEQUENCE [LARGE SCALE GENOMIC DNA]</scope>
    <source>
        <strain evidence="3">DSM 26921</strain>
    </source>
</reference>